<sequence>MNSSTATLGLSRPALRLTRETATFPFVALPTRPGALPIEVTLLARLGRGVGSGLCRGMMARQGQHGRFVDALDEPSAKLGGSDFAKGDATALYSFGVGQGGHPFHRHAGHRVFTAVSGSAGAQLRFSSATPAEIERDPAAFVRALRHVDVPPDCLFTVRFSGENWHQFVPSVQGAGHPAFFALSTHTNELGGELSAALRSKVLQDQGDIPSLTELLPDAVQDLLASAPVRAQQVPTTVLSLGERPGGWLAAACGHYRALAGRVGHALAPLQGTGYVSELRPSRVRELHDLPADSLLRQALGGRRLHHEDCFTLVAAAPAGAAPDAASLLAGLLDSFLVNRHPGVTRMMAVRNVIVRPLGLRRSPLACPVSSLQPPSAGQAMPEGSPLFACRYPVHASQVAPDGRSAQVLLGADDRHLAFRSCVGVRWLDDGRVEYSLATRVACRNAFGRLYMALIERTHRRYIAPHLLQVAVEGMEGR</sequence>
<comment type="caution">
    <text evidence="1">The sequence shown here is derived from an EMBL/GenBank/DDBJ whole genome shotgun (WGS) entry which is preliminary data.</text>
</comment>
<name>A0A7X0UD34_9BURK</name>
<accession>A0A7X0UD34</accession>
<evidence type="ECO:0000313" key="1">
    <source>
        <dbReference type="EMBL" id="MBB6564076.1"/>
    </source>
</evidence>
<dbReference type="AlphaFoldDB" id="A0A7X0UD34"/>
<dbReference type="Pfam" id="PF11066">
    <property type="entry name" value="DUF2867"/>
    <property type="match status" value="1"/>
</dbReference>
<keyword evidence="2" id="KW-1185">Reference proteome</keyword>
<evidence type="ECO:0000313" key="2">
    <source>
        <dbReference type="Proteomes" id="UP000575083"/>
    </source>
</evidence>
<dbReference type="Proteomes" id="UP000575083">
    <property type="component" value="Unassembled WGS sequence"/>
</dbReference>
<evidence type="ECO:0008006" key="3">
    <source>
        <dbReference type="Google" id="ProtNLM"/>
    </source>
</evidence>
<dbReference type="RefSeq" id="WP_184865735.1">
    <property type="nucleotide sequence ID" value="NZ_JACHLK010000028.1"/>
</dbReference>
<dbReference type="InterPro" id="IPR021295">
    <property type="entry name" value="DUF2867"/>
</dbReference>
<protein>
    <recommendedName>
        <fullName evidence="3">DUF2867 domain-containing protein</fullName>
    </recommendedName>
</protein>
<reference evidence="1 2" key="1">
    <citation type="submission" date="2020-08" db="EMBL/GenBank/DDBJ databases">
        <title>Functional genomics of gut bacteria from endangered species of beetles.</title>
        <authorList>
            <person name="Carlos-Shanley C."/>
        </authorList>
    </citation>
    <scope>NUCLEOTIDE SEQUENCE [LARGE SCALE GENOMIC DNA]</scope>
    <source>
        <strain evidence="1 2">S00198</strain>
    </source>
</reference>
<gene>
    <name evidence="1" type="ORF">HNP48_006802</name>
</gene>
<organism evidence="1 2">
    <name type="scientific">Acidovorax soli</name>
    <dbReference type="NCBI Taxonomy" id="592050"/>
    <lineage>
        <taxon>Bacteria</taxon>
        <taxon>Pseudomonadati</taxon>
        <taxon>Pseudomonadota</taxon>
        <taxon>Betaproteobacteria</taxon>
        <taxon>Burkholderiales</taxon>
        <taxon>Comamonadaceae</taxon>
        <taxon>Acidovorax</taxon>
    </lineage>
</organism>
<dbReference type="EMBL" id="JACHLK010000028">
    <property type="protein sequence ID" value="MBB6564076.1"/>
    <property type="molecule type" value="Genomic_DNA"/>
</dbReference>
<proteinExistence type="predicted"/>